<evidence type="ECO:0000256" key="4">
    <source>
        <dbReference type="ARBA" id="ARBA00022989"/>
    </source>
</evidence>
<evidence type="ECO:0000256" key="6">
    <source>
        <dbReference type="RuleBase" id="RU280814"/>
    </source>
</evidence>
<feature type="region of interest" description="Disordered" evidence="7">
    <location>
        <begin position="577"/>
        <end position="660"/>
    </location>
</feature>
<evidence type="ECO:0000256" key="3">
    <source>
        <dbReference type="ARBA" id="ARBA00022692"/>
    </source>
</evidence>
<feature type="transmembrane region" description="Helical" evidence="6">
    <location>
        <begin position="248"/>
        <end position="267"/>
    </location>
</feature>
<comment type="similarity">
    <text evidence="2 6">Belongs to the anoctamin family.</text>
</comment>
<gene>
    <name evidence="9" type="ORF">NP493_243g00006</name>
</gene>
<dbReference type="EMBL" id="JAODUO010000242">
    <property type="protein sequence ID" value="KAK2185183.1"/>
    <property type="molecule type" value="Genomic_DNA"/>
</dbReference>
<reference evidence="9" key="1">
    <citation type="journal article" date="2023" name="Mol. Biol. Evol.">
        <title>Third-Generation Sequencing Reveals the Adaptive Role of the Epigenome in Three Deep-Sea Polychaetes.</title>
        <authorList>
            <person name="Perez M."/>
            <person name="Aroh O."/>
            <person name="Sun Y."/>
            <person name="Lan Y."/>
            <person name="Juniper S.K."/>
            <person name="Young C.R."/>
            <person name="Angers B."/>
            <person name="Qian P.Y."/>
        </authorList>
    </citation>
    <scope>NUCLEOTIDE SEQUENCE</scope>
    <source>
        <strain evidence="9">R07B-5</strain>
    </source>
</reference>
<dbReference type="Pfam" id="PF04547">
    <property type="entry name" value="Anoctamin"/>
    <property type="match status" value="1"/>
</dbReference>
<feature type="transmembrane region" description="Helical" evidence="6">
    <location>
        <begin position="65"/>
        <end position="94"/>
    </location>
</feature>
<feature type="transmembrane region" description="Helical" evidence="6">
    <location>
        <begin position="474"/>
        <end position="499"/>
    </location>
</feature>
<organism evidence="9 10">
    <name type="scientific">Ridgeia piscesae</name>
    <name type="common">Tubeworm</name>
    <dbReference type="NCBI Taxonomy" id="27915"/>
    <lineage>
        <taxon>Eukaryota</taxon>
        <taxon>Metazoa</taxon>
        <taxon>Spiralia</taxon>
        <taxon>Lophotrochozoa</taxon>
        <taxon>Annelida</taxon>
        <taxon>Polychaeta</taxon>
        <taxon>Sedentaria</taxon>
        <taxon>Canalipalpata</taxon>
        <taxon>Sabellida</taxon>
        <taxon>Siboglinidae</taxon>
        <taxon>Ridgeia</taxon>
    </lineage>
</organism>
<keyword evidence="4 6" id="KW-1133">Transmembrane helix</keyword>
<keyword evidence="3 6" id="KW-0812">Transmembrane</keyword>
<evidence type="ECO:0000256" key="2">
    <source>
        <dbReference type="ARBA" id="ARBA00009671"/>
    </source>
</evidence>
<sequence>MTRRLLILMNSRNVKRKKARTGASEVCQKKQLLLPDTRQELQDTWTRFFKYQPLWKIRNYFGEKIALYFAWSGLLITSLWVPTILGICVFLYGLKVSITEIQPVTTPANMTAAERVAQMVDTSLGVFKRSFDNSATPYYTLVICLWGTVFLELWKRKNATLAYEWDVNNFEQNEPDRPEFYGTKTKPDPIIPGEQTMFYPAYKQFLKFAASASTLIFMVMLVFISVLAVITYRVIMSVKFCTNAAECLLLTTILSSVFNAVSILILGRIYEKLAVKLTDWENHRTQTRYDDALIIKLFAFQFVNNYTSLFYIAFFRGAKFGTDGLWGLGVEYQDSCGIDNNCMSMLSFQVLVLMLTKPLPKFLMDLVLPWLKKKWRVRKFCRYASKVHDEELDVDLAEKEFIEREREKPTLGDFTLGEYTEKVVVYGFLMLFAASFPLAPLIALLVIMADIRIDAWRMLWMFRRPVAQIAQDIGTWYSILQLLNILGVVSNAFLVAFTSNWGRKFTLTEKLWIVIGFEHIVLVVKLIIKATFPDVPKVVRLAINREKYQVLHILEHSHTHTMEEIVELMAKAANAEDISQHTPRSDSLQGVDSGDRTRLITSPSNSRSTATTQQKCSLDNSESIEPDDMDSHKVLSRKPHRLKPLAPSSENTGGKEHSPREPRKYLTYMQAPPIPSSHTHDICLTKAPPIGGTSSDSLMAVHDKAPSTHTVRFRSNDQLASADQQWWVISLTRPALSVPLSPSSLF</sequence>
<evidence type="ECO:0000259" key="8">
    <source>
        <dbReference type="Pfam" id="PF04547"/>
    </source>
</evidence>
<evidence type="ECO:0000256" key="1">
    <source>
        <dbReference type="ARBA" id="ARBA00004141"/>
    </source>
</evidence>
<feature type="transmembrane region" description="Helical" evidence="6">
    <location>
        <begin position="423"/>
        <end position="453"/>
    </location>
</feature>
<keyword evidence="10" id="KW-1185">Reference proteome</keyword>
<feature type="transmembrane region" description="Helical" evidence="6">
    <location>
        <begin position="136"/>
        <end position="154"/>
    </location>
</feature>
<dbReference type="Proteomes" id="UP001209878">
    <property type="component" value="Unassembled WGS sequence"/>
</dbReference>
<comment type="caution">
    <text evidence="6">Lacks conserved residue(s) required for the propagation of feature annotation.</text>
</comment>
<comment type="subcellular location">
    <subcellularLocation>
        <location evidence="1 6">Membrane</location>
        <topology evidence="1 6">Multi-pass membrane protein</topology>
    </subcellularLocation>
</comment>
<evidence type="ECO:0000256" key="7">
    <source>
        <dbReference type="SAM" id="MobiDB-lite"/>
    </source>
</evidence>
<feature type="compositionally biased region" description="Polar residues" evidence="7">
    <location>
        <begin position="599"/>
        <end position="621"/>
    </location>
</feature>
<feature type="transmembrane region" description="Helical" evidence="6">
    <location>
        <begin position="293"/>
        <end position="314"/>
    </location>
</feature>
<name>A0AAD9NZ58_RIDPI</name>
<dbReference type="AlphaFoldDB" id="A0AAD9NZ58"/>
<dbReference type="InterPro" id="IPR049452">
    <property type="entry name" value="Anoctamin_TM"/>
</dbReference>
<dbReference type="GO" id="GO:0005886">
    <property type="term" value="C:plasma membrane"/>
    <property type="evidence" value="ECO:0007669"/>
    <property type="project" value="TreeGrafter"/>
</dbReference>
<keyword evidence="5 6" id="KW-0472">Membrane</keyword>
<proteinExistence type="inferred from homology"/>
<dbReference type="PANTHER" id="PTHR12308">
    <property type="entry name" value="ANOCTAMIN"/>
    <property type="match status" value="1"/>
</dbReference>
<comment type="caution">
    <text evidence="9">The sequence shown here is derived from an EMBL/GenBank/DDBJ whole genome shotgun (WGS) entry which is preliminary data.</text>
</comment>
<dbReference type="InterPro" id="IPR007632">
    <property type="entry name" value="Anoctamin"/>
</dbReference>
<protein>
    <recommendedName>
        <fullName evidence="6">Anoctamin</fullName>
    </recommendedName>
</protein>
<dbReference type="PANTHER" id="PTHR12308:SF73">
    <property type="entry name" value="ANOCTAMIN"/>
    <property type="match status" value="1"/>
</dbReference>
<accession>A0AAD9NZ58</accession>
<feature type="transmembrane region" description="Helical" evidence="6">
    <location>
        <begin position="215"/>
        <end position="236"/>
    </location>
</feature>
<evidence type="ECO:0000256" key="5">
    <source>
        <dbReference type="ARBA" id="ARBA00023136"/>
    </source>
</evidence>
<feature type="domain" description="Anoctamin transmembrane" evidence="8">
    <location>
        <begin position="57"/>
        <end position="546"/>
    </location>
</feature>
<dbReference type="GO" id="GO:0005254">
    <property type="term" value="F:chloride channel activity"/>
    <property type="evidence" value="ECO:0007669"/>
    <property type="project" value="TreeGrafter"/>
</dbReference>
<feature type="compositionally biased region" description="Polar residues" evidence="7">
    <location>
        <begin position="580"/>
        <end position="590"/>
    </location>
</feature>
<evidence type="ECO:0000313" key="10">
    <source>
        <dbReference type="Proteomes" id="UP001209878"/>
    </source>
</evidence>
<feature type="compositionally biased region" description="Basic residues" evidence="7">
    <location>
        <begin position="634"/>
        <end position="643"/>
    </location>
</feature>
<evidence type="ECO:0000313" key="9">
    <source>
        <dbReference type="EMBL" id="KAK2185183.1"/>
    </source>
</evidence>